<comment type="caution">
    <text evidence="6">The sequence shown here is derived from an EMBL/GenBank/DDBJ whole genome shotgun (WGS) entry which is preliminary data.</text>
</comment>
<dbReference type="PANTHER" id="PTHR11728:SF1">
    <property type="entry name" value="GLYCEROL-3-PHOSPHATE DEHYDROGENASE [NAD(+)] 2, CHLOROPLASTIC"/>
    <property type="match status" value="1"/>
</dbReference>
<evidence type="ECO:0000256" key="2">
    <source>
        <dbReference type="ARBA" id="ARBA00023002"/>
    </source>
</evidence>
<keyword evidence="2 6" id="KW-0560">Oxidoreductase</keyword>
<evidence type="ECO:0000256" key="1">
    <source>
        <dbReference type="ARBA" id="ARBA00011009"/>
    </source>
</evidence>
<gene>
    <name evidence="6" type="primary">gpsA_12</name>
    <name evidence="6" type="ORF">GALL_320720</name>
</gene>
<keyword evidence="3" id="KW-0520">NAD</keyword>
<name>A0A1J5R8R5_9ZZZZ</name>
<dbReference type="EC" id="1.1.1.94" evidence="6"/>
<dbReference type="SUPFAM" id="SSF51735">
    <property type="entry name" value="NAD(P)-binding Rossmann-fold domains"/>
    <property type="match status" value="1"/>
</dbReference>
<comment type="similarity">
    <text evidence="1">Belongs to the NAD-dependent glycerol-3-phosphate dehydrogenase family.</text>
</comment>
<dbReference type="GO" id="GO:0005829">
    <property type="term" value="C:cytosol"/>
    <property type="evidence" value="ECO:0007669"/>
    <property type="project" value="TreeGrafter"/>
</dbReference>
<feature type="domain" description="Glycerol-3-phosphate dehydrogenase NAD-dependent N-terminal" evidence="4">
    <location>
        <begin position="2"/>
        <end position="156"/>
    </location>
</feature>
<evidence type="ECO:0000313" key="6">
    <source>
        <dbReference type="EMBL" id="OIQ86091.1"/>
    </source>
</evidence>
<dbReference type="FunFam" id="1.10.1040.10:FF:000001">
    <property type="entry name" value="Glycerol-3-phosphate dehydrogenase [NAD(P)+]"/>
    <property type="match status" value="1"/>
</dbReference>
<dbReference type="InterPro" id="IPR013328">
    <property type="entry name" value="6PGD_dom2"/>
</dbReference>
<dbReference type="Pfam" id="PF01210">
    <property type="entry name" value="NAD_Gly3P_dh_N"/>
    <property type="match status" value="1"/>
</dbReference>
<dbReference type="SUPFAM" id="SSF48179">
    <property type="entry name" value="6-phosphogluconate dehydrogenase C-terminal domain-like"/>
    <property type="match status" value="1"/>
</dbReference>
<dbReference type="PANTHER" id="PTHR11728">
    <property type="entry name" value="GLYCEROL-3-PHOSPHATE DEHYDROGENASE"/>
    <property type="match status" value="1"/>
</dbReference>
<dbReference type="PRINTS" id="PR00077">
    <property type="entry name" value="GPDHDRGNASE"/>
</dbReference>
<dbReference type="NCBIfam" id="NF000940">
    <property type="entry name" value="PRK00094.1-2"/>
    <property type="match status" value="1"/>
</dbReference>
<dbReference type="PIRSF" id="PIRSF000114">
    <property type="entry name" value="Glycerol-3-P_dh"/>
    <property type="match status" value="1"/>
</dbReference>
<dbReference type="Gene3D" id="3.40.50.720">
    <property type="entry name" value="NAD(P)-binding Rossmann-like Domain"/>
    <property type="match status" value="1"/>
</dbReference>
<dbReference type="NCBIfam" id="NF000942">
    <property type="entry name" value="PRK00094.1-4"/>
    <property type="match status" value="1"/>
</dbReference>
<accession>A0A1J5R8R5</accession>
<dbReference type="Gene3D" id="1.10.1040.10">
    <property type="entry name" value="N-(1-d-carboxylethyl)-l-norvaline Dehydrogenase, domain 2"/>
    <property type="match status" value="1"/>
</dbReference>
<dbReference type="AlphaFoldDB" id="A0A1J5R8R5"/>
<dbReference type="PROSITE" id="PS00957">
    <property type="entry name" value="NAD_G3PDH"/>
    <property type="match status" value="1"/>
</dbReference>
<feature type="domain" description="Glycerol-3-phosphate dehydrogenase NAD-dependent C-terminal" evidence="5">
    <location>
        <begin position="176"/>
        <end position="317"/>
    </location>
</feature>
<evidence type="ECO:0000259" key="4">
    <source>
        <dbReference type="Pfam" id="PF01210"/>
    </source>
</evidence>
<dbReference type="FunFam" id="3.40.50.720:FF:000019">
    <property type="entry name" value="Glycerol-3-phosphate dehydrogenase [NAD(P)+]"/>
    <property type="match status" value="1"/>
</dbReference>
<reference evidence="6" key="1">
    <citation type="submission" date="2016-10" db="EMBL/GenBank/DDBJ databases">
        <title>Sequence of Gallionella enrichment culture.</title>
        <authorList>
            <person name="Poehlein A."/>
            <person name="Muehling M."/>
            <person name="Daniel R."/>
        </authorList>
    </citation>
    <scope>NUCLEOTIDE SEQUENCE</scope>
</reference>
<dbReference type="InterPro" id="IPR006109">
    <property type="entry name" value="G3P_DH_NAD-dep_C"/>
</dbReference>
<evidence type="ECO:0000259" key="5">
    <source>
        <dbReference type="Pfam" id="PF07479"/>
    </source>
</evidence>
<dbReference type="InterPro" id="IPR011128">
    <property type="entry name" value="G3P_DH_NAD-dep_N"/>
</dbReference>
<dbReference type="GO" id="GO:0047952">
    <property type="term" value="F:glycerol-3-phosphate dehydrogenase [NAD(P)+] activity"/>
    <property type="evidence" value="ECO:0007669"/>
    <property type="project" value="UniProtKB-EC"/>
</dbReference>
<organism evidence="6">
    <name type="scientific">mine drainage metagenome</name>
    <dbReference type="NCBI Taxonomy" id="410659"/>
    <lineage>
        <taxon>unclassified sequences</taxon>
        <taxon>metagenomes</taxon>
        <taxon>ecological metagenomes</taxon>
    </lineage>
</organism>
<sequence>MKIAVLGAGAWGTALAIHLAWRHAVVLWARNPEHAEAMRMARANQRYLGDFPFPDALQLESDLHRALQGADLILSVVPTSGVRAMMREIRAARCMAPVVWANKGLERDTALLLHEIAEEELPFGQAWGILSGPSFASDLAKGLPTAMTLASIDSDFAQEAASSMHAGSVRVYSSQDVIGVAVGGALKNVMAIAAGICDGMAFGANARAALITRGLAEITRFGLAVGGRGQTFMGLAGAGDLILTCTGDSSRNRTVGLRLARGETLQQIVSSLGHVAEGVHTTREVHYRARQLGVEMPITNEVNRVLSEGLPPREAVENLLNREQKAEH</sequence>
<dbReference type="InterPro" id="IPR008927">
    <property type="entry name" value="6-PGluconate_DH-like_C_sf"/>
</dbReference>
<dbReference type="GO" id="GO:0005975">
    <property type="term" value="P:carbohydrate metabolic process"/>
    <property type="evidence" value="ECO:0007669"/>
    <property type="project" value="InterPro"/>
</dbReference>
<dbReference type="InterPro" id="IPR006168">
    <property type="entry name" value="G3P_DH_NAD-dep"/>
</dbReference>
<dbReference type="InterPro" id="IPR036291">
    <property type="entry name" value="NAD(P)-bd_dom_sf"/>
</dbReference>
<dbReference type="GO" id="GO:0051287">
    <property type="term" value="F:NAD binding"/>
    <property type="evidence" value="ECO:0007669"/>
    <property type="project" value="InterPro"/>
</dbReference>
<evidence type="ECO:0000256" key="3">
    <source>
        <dbReference type="ARBA" id="ARBA00023027"/>
    </source>
</evidence>
<dbReference type="GO" id="GO:0046168">
    <property type="term" value="P:glycerol-3-phosphate catabolic process"/>
    <property type="evidence" value="ECO:0007669"/>
    <property type="project" value="InterPro"/>
</dbReference>
<dbReference type="HAMAP" id="MF_00394">
    <property type="entry name" value="NAD_Glyc3P_dehydrog"/>
    <property type="match status" value="1"/>
</dbReference>
<protein>
    <submittedName>
        <fullName evidence="6">Glycerol-3-phosphate dehydrogenase</fullName>
        <ecNumber evidence="6">1.1.1.94</ecNumber>
    </submittedName>
</protein>
<dbReference type="Pfam" id="PF07479">
    <property type="entry name" value="NAD_Gly3P_dh_C"/>
    <property type="match status" value="1"/>
</dbReference>
<proteinExistence type="inferred from homology"/>
<dbReference type="EMBL" id="MLJW01000501">
    <property type="protein sequence ID" value="OIQ86091.1"/>
    <property type="molecule type" value="Genomic_DNA"/>
</dbReference>